<proteinExistence type="predicted"/>
<evidence type="ECO:0000313" key="2">
    <source>
        <dbReference type="Proteomes" id="UP001143364"/>
    </source>
</evidence>
<name>A0A9W6JL42_9HYPH</name>
<evidence type="ECO:0000313" key="1">
    <source>
        <dbReference type="EMBL" id="GLK78134.1"/>
    </source>
</evidence>
<reference evidence="1" key="1">
    <citation type="journal article" date="2014" name="Int. J. Syst. Evol. Microbiol.">
        <title>Complete genome sequence of Corynebacterium casei LMG S-19264T (=DSM 44701T), isolated from a smear-ripened cheese.</title>
        <authorList>
            <consortium name="US DOE Joint Genome Institute (JGI-PGF)"/>
            <person name="Walter F."/>
            <person name="Albersmeier A."/>
            <person name="Kalinowski J."/>
            <person name="Ruckert C."/>
        </authorList>
    </citation>
    <scope>NUCLEOTIDE SEQUENCE</scope>
    <source>
        <strain evidence="1">VKM B-2555</strain>
    </source>
</reference>
<dbReference type="Proteomes" id="UP001143364">
    <property type="component" value="Unassembled WGS sequence"/>
</dbReference>
<evidence type="ECO:0008006" key="3">
    <source>
        <dbReference type="Google" id="ProtNLM"/>
    </source>
</evidence>
<sequence>MQRLKNSLPPHVFASQYQQRPVPGGSGMLSIERFGRYDRARPPKFECVIHSWDLGATTSGNKSVLTSWGLRTEGALNVVYLLDVARLQLELPEVLQAIKTRDLQDRPDLILVDERGVGLGAFQRLHRDGYVHVYGSNKTRDTLSREGVPEPKPSESKIDRFGRAALAIADGQVRIPTNAPWLDAFLYEVAAFPNIADDDQVDSMTQLVAYLERAARLARLKIRPQS</sequence>
<accession>A0A9W6JL42</accession>
<dbReference type="RefSeq" id="WP_271205943.1">
    <property type="nucleotide sequence ID" value="NZ_BSFK01000016.1"/>
</dbReference>
<dbReference type="AlphaFoldDB" id="A0A9W6JL42"/>
<dbReference type="Gene3D" id="3.30.420.240">
    <property type="match status" value="1"/>
</dbReference>
<keyword evidence="2" id="KW-1185">Reference proteome</keyword>
<comment type="caution">
    <text evidence="1">The sequence shown here is derived from an EMBL/GenBank/DDBJ whole genome shotgun (WGS) entry which is preliminary data.</text>
</comment>
<reference evidence="1" key="2">
    <citation type="submission" date="2023-01" db="EMBL/GenBank/DDBJ databases">
        <authorList>
            <person name="Sun Q."/>
            <person name="Evtushenko L."/>
        </authorList>
    </citation>
    <scope>NUCLEOTIDE SEQUENCE</scope>
    <source>
        <strain evidence="1">VKM B-2555</strain>
    </source>
</reference>
<organism evidence="1 2">
    <name type="scientific">Methylopila jiangsuensis</name>
    <dbReference type="NCBI Taxonomy" id="586230"/>
    <lineage>
        <taxon>Bacteria</taxon>
        <taxon>Pseudomonadati</taxon>
        <taxon>Pseudomonadota</taxon>
        <taxon>Alphaproteobacteria</taxon>
        <taxon>Hyphomicrobiales</taxon>
        <taxon>Methylopilaceae</taxon>
        <taxon>Methylopila</taxon>
    </lineage>
</organism>
<dbReference type="EMBL" id="BSFK01000016">
    <property type="protein sequence ID" value="GLK78134.1"/>
    <property type="molecule type" value="Genomic_DNA"/>
</dbReference>
<protein>
    <recommendedName>
        <fullName evidence="3">Terminase large subunit gp17-like C-terminal domain-containing protein</fullName>
    </recommendedName>
</protein>
<gene>
    <name evidence="1" type="ORF">GCM10008171_33880</name>
</gene>